<dbReference type="EMBL" id="JBHSDS010000006">
    <property type="protein sequence ID" value="MFC4358605.1"/>
    <property type="molecule type" value="Genomic_DNA"/>
</dbReference>
<dbReference type="AlphaFoldDB" id="A0ABD5PCB4"/>
<sequence length="72" mass="7835">MNGVSRAGSEYGYRSVCKHCGARPFSEGPHHDPACNRRRETLATESELALSKGCQFCDGRPFVAGPHHDADC</sequence>
<dbReference type="RefSeq" id="WP_267623614.1">
    <property type="nucleotide sequence ID" value="NZ_JAODIW010000008.1"/>
</dbReference>
<keyword evidence="2" id="KW-1185">Reference proteome</keyword>
<reference evidence="1 2" key="1">
    <citation type="journal article" date="2019" name="Int. J. Syst. Evol. Microbiol.">
        <title>The Global Catalogue of Microorganisms (GCM) 10K type strain sequencing project: providing services to taxonomists for standard genome sequencing and annotation.</title>
        <authorList>
            <consortium name="The Broad Institute Genomics Platform"/>
            <consortium name="The Broad Institute Genome Sequencing Center for Infectious Disease"/>
            <person name="Wu L."/>
            <person name="Ma J."/>
        </authorList>
    </citation>
    <scope>NUCLEOTIDE SEQUENCE [LARGE SCALE GENOMIC DNA]</scope>
    <source>
        <strain evidence="1 2">CGMCC 1.12553</strain>
    </source>
</reference>
<evidence type="ECO:0000313" key="1">
    <source>
        <dbReference type="EMBL" id="MFC4358605.1"/>
    </source>
</evidence>
<name>A0ABD5PCB4_9EURY</name>
<evidence type="ECO:0008006" key="3">
    <source>
        <dbReference type="Google" id="ProtNLM"/>
    </source>
</evidence>
<proteinExistence type="predicted"/>
<accession>A0ABD5PCB4</accession>
<evidence type="ECO:0000313" key="2">
    <source>
        <dbReference type="Proteomes" id="UP001595921"/>
    </source>
</evidence>
<organism evidence="1 2">
    <name type="scientific">Halobium salinum</name>
    <dbReference type="NCBI Taxonomy" id="1364940"/>
    <lineage>
        <taxon>Archaea</taxon>
        <taxon>Methanobacteriati</taxon>
        <taxon>Methanobacteriota</taxon>
        <taxon>Stenosarchaea group</taxon>
        <taxon>Halobacteria</taxon>
        <taxon>Halobacteriales</taxon>
        <taxon>Haloferacaceae</taxon>
        <taxon>Halobium</taxon>
    </lineage>
</organism>
<gene>
    <name evidence="1" type="ORF">ACFO0N_11700</name>
</gene>
<protein>
    <recommendedName>
        <fullName evidence="3">Small CPxCG-related zinc finger protein</fullName>
    </recommendedName>
</protein>
<comment type="caution">
    <text evidence="1">The sequence shown here is derived from an EMBL/GenBank/DDBJ whole genome shotgun (WGS) entry which is preliminary data.</text>
</comment>
<dbReference type="Proteomes" id="UP001595921">
    <property type="component" value="Unassembled WGS sequence"/>
</dbReference>